<dbReference type="Gene3D" id="2.70.98.70">
    <property type="match status" value="1"/>
</dbReference>
<dbReference type="GO" id="GO:0042597">
    <property type="term" value="C:periplasmic space"/>
    <property type="evidence" value="ECO:0007669"/>
    <property type="project" value="UniProtKB-SubCell"/>
</dbReference>
<dbReference type="Pfam" id="PF07940">
    <property type="entry name" value="Hepar_II_III_C"/>
    <property type="match status" value="1"/>
</dbReference>
<evidence type="ECO:0000256" key="2">
    <source>
        <dbReference type="ARBA" id="ARBA00022729"/>
    </source>
</evidence>
<dbReference type="PANTHER" id="PTHR39210:SF1">
    <property type="entry name" value="HEPARIN-SULFATE LYASE"/>
    <property type="match status" value="1"/>
</dbReference>
<dbReference type="InterPro" id="IPR012480">
    <property type="entry name" value="Hepar_II_III_C"/>
</dbReference>
<comment type="caution">
    <text evidence="7">The sequence shown here is derived from an EMBL/GenBank/DDBJ whole genome shotgun (WGS) entry which is preliminary data.</text>
</comment>
<dbReference type="Pfam" id="PF16889">
    <property type="entry name" value="Hepar_II_III_N"/>
    <property type="match status" value="1"/>
</dbReference>
<dbReference type="InterPro" id="IPR031680">
    <property type="entry name" value="Hepar_II_III_N"/>
</dbReference>
<keyword evidence="2" id="KW-0732">Signal</keyword>
<dbReference type="SUPFAM" id="SSF48230">
    <property type="entry name" value="Chondroitin AC/alginate lyase"/>
    <property type="match status" value="1"/>
</dbReference>
<proteinExistence type="predicted"/>
<dbReference type="PANTHER" id="PTHR39210">
    <property type="entry name" value="HEPARIN-SULFATE LYASE"/>
    <property type="match status" value="1"/>
</dbReference>
<protein>
    <submittedName>
        <fullName evidence="7">Uncharacterized protein</fullName>
    </submittedName>
</protein>
<sequence>MNYLLTKKELGSISLKCGASLLLKFCVQEKLLLLSTNSSNKLLGEKLFSKNCLELAPFKSVQFFEWGDWEQNPLKNRSWQWRLNWLSFLPYLIAYHRASGDEAVLDSALEAIQSWLKTYLETDNSYPFEFIWHDHATALRAEQLVFFTYYCHEFAPAWAKKHSDFLTYLEQALMVHGQWLAEDSFYSHHTNHGLEQARVLLLLGTVFEGEQSQKWLQIAIKRISSELEFAFTEEGVHVENSPAYHIFVFKVFLGIIKDYPEEVLGDLAQQFNQFSAKALSFVTNILRPDGRLPPIGDTEQLPTSDGYKEMFGHRLEYQYFLYSHTQGKQGVKPPILNKVYPKSGYAIFRNEWPAKEHYQKAFHLIVKVGCSSRYHHQQDEGHISLYAGGEDWLIDSGLYNYINNDPVRKYMRGRPGHNVPIISHASYSKEFEHRLSAWKVSEFSESDTKPHIKMQLDVLAPVSHERTVTFDSQTKIVEVQDKISADDKQSRNITLQWHFPKDKTLSINNNQVLVTSDSGNQLAIEFEGDTPDDLSVVSGRKEDRVFSCISYKANQVEPSQLLRVVFRVRNQLNVTTRFQFKKIS</sequence>
<evidence type="ECO:0000313" key="7">
    <source>
        <dbReference type="EMBL" id="RAU19177.1"/>
    </source>
</evidence>
<reference evidence="7 8" key="1">
    <citation type="submission" date="2018-06" db="EMBL/GenBank/DDBJ databases">
        <title>Nitrincola tibetense sp. nov., isolated from Lake XuguoCo on Tibetan Plateau.</title>
        <authorList>
            <person name="Xing P."/>
        </authorList>
    </citation>
    <scope>NUCLEOTIDE SEQUENCE [LARGE SCALE GENOMIC DNA]</scope>
    <source>
        <strain evidence="8">xg18</strain>
    </source>
</reference>
<evidence type="ECO:0000256" key="3">
    <source>
        <dbReference type="ARBA" id="ARBA00022764"/>
    </source>
</evidence>
<evidence type="ECO:0000256" key="4">
    <source>
        <dbReference type="ARBA" id="ARBA00023239"/>
    </source>
</evidence>
<keyword evidence="3" id="KW-0574">Periplasm</keyword>
<dbReference type="GO" id="GO:0016829">
    <property type="term" value="F:lyase activity"/>
    <property type="evidence" value="ECO:0007669"/>
    <property type="project" value="UniProtKB-KW"/>
</dbReference>
<evidence type="ECO:0000259" key="6">
    <source>
        <dbReference type="Pfam" id="PF16889"/>
    </source>
</evidence>
<keyword evidence="8" id="KW-1185">Reference proteome</keyword>
<organism evidence="7 8">
    <name type="scientific">Nitrincola tibetensis</name>
    <dbReference type="NCBI Taxonomy" id="2219697"/>
    <lineage>
        <taxon>Bacteria</taxon>
        <taxon>Pseudomonadati</taxon>
        <taxon>Pseudomonadota</taxon>
        <taxon>Gammaproteobacteria</taxon>
        <taxon>Oceanospirillales</taxon>
        <taxon>Oceanospirillaceae</taxon>
        <taxon>Nitrincola</taxon>
    </lineage>
</organism>
<dbReference type="Gene3D" id="1.50.10.100">
    <property type="entry name" value="Chondroitin AC/alginate lyase"/>
    <property type="match status" value="1"/>
</dbReference>
<dbReference type="AlphaFoldDB" id="A0A364NQK7"/>
<evidence type="ECO:0000256" key="1">
    <source>
        <dbReference type="ARBA" id="ARBA00004418"/>
    </source>
</evidence>
<comment type="subcellular location">
    <subcellularLocation>
        <location evidence="1">Periplasm</location>
    </subcellularLocation>
</comment>
<evidence type="ECO:0000259" key="5">
    <source>
        <dbReference type="Pfam" id="PF07940"/>
    </source>
</evidence>
<feature type="domain" description="Heparinase II/III-like C-terminal" evidence="5">
    <location>
        <begin position="338"/>
        <end position="546"/>
    </location>
</feature>
<dbReference type="EMBL" id="QKRX01000002">
    <property type="protein sequence ID" value="RAU19177.1"/>
    <property type="molecule type" value="Genomic_DNA"/>
</dbReference>
<keyword evidence="4" id="KW-0456">Lyase</keyword>
<feature type="domain" description="Heparin-sulfate lyase N-terminal" evidence="6">
    <location>
        <begin position="68"/>
        <end position="302"/>
    </location>
</feature>
<gene>
    <name evidence="7" type="ORF">DN062_02605</name>
</gene>
<accession>A0A364NQK7</accession>
<evidence type="ECO:0000313" key="8">
    <source>
        <dbReference type="Proteomes" id="UP000250744"/>
    </source>
</evidence>
<dbReference type="InterPro" id="IPR008929">
    <property type="entry name" value="Chondroitin_lyas"/>
</dbReference>
<name>A0A364NQK7_9GAMM</name>
<dbReference type="Proteomes" id="UP000250744">
    <property type="component" value="Unassembled WGS sequence"/>
</dbReference>